<dbReference type="Proteomes" id="UP000466442">
    <property type="component" value="Unassembled WGS sequence"/>
</dbReference>
<evidence type="ECO:0000256" key="1">
    <source>
        <dbReference type="SAM" id="MobiDB-lite"/>
    </source>
</evidence>
<keyword evidence="3" id="KW-1185">Reference proteome</keyword>
<proteinExistence type="predicted"/>
<comment type="caution">
    <text evidence="2">The sequence shown here is derived from an EMBL/GenBank/DDBJ whole genome shotgun (WGS) entry which is preliminary data.</text>
</comment>
<evidence type="ECO:0000313" key="3">
    <source>
        <dbReference type="Proteomes" id="UP000466442"/>
    </source>
</evidence>
<name>A0A8S9Y2Y5_APOLU</name>
<organism evidence="2 3">
    <name type="scientific">Apolygus lucorum</name>
    <name type="common">Small green plant bug</name>
    <name type="synonym">Lygocoris lucorum</name>
    <dbReference type="NCBI Taxonomy" id="248454"/>
    <lineage>
        <taxon>Eukaryota</taxon>
        <taxon>Metazoa</taxon>
        <taxon>Ecdysozoa</taxon>
        <taxon>Arthropoda</taxon>
        <taxon>Hexapoda</taxon>
        <taxon>Insecta</taxon>
        <taxon>Pterygota</taxon>
        <taxon>Neoptera</taxon>
        <taxon>Paraneoptera</taxon>
        <taxon>Hemiptera</taxon>
        <taxon>Heteroptera</taxon>
        <taxon>Panheteroptera</taxon>
        <taxon>Cimicomorpha</taxon>
        <taxon>Miridae</taxon>
        <taxon>Mirini</taxon>
        <taxon>Apolygus</taxon>
    </lineage>
</organism>
<evidence type="ECO:0000313" key="2">
    <source>
        <dbReference type="EMBL" id="KAF6215184.1"/>
    </source>
</evidence>
<protein>
    <submittedName>
        <fullName evidence="2">Uncharacterized protein</fullName>
    </submittedName>
</protein>
<sequence>MSSAVFLREDQICSDDFAHGFPLPHRPWVGTRGAMRSPAAEKCTMPAMSLEPTTPAEVGPKSTAKQ</sequence>
<dbReference type="EMBL" id="WIXP02000002">
    <property type="protein sequence ID" value="KAF6215184.1"/>
    <property type="molecule type" value="Genomic_DNA"/>
</dbReference>
<accession>A0A8S9Y2Y5</accession>
<gene>
    <name evidence="2" type="ORF">GE061_009936</name>
</gene>
<reference evidence="2" key="1">
    <citation type="journal article" date="2021" name="Mol. Ecol. Resour.">
        <title>Apolygus lucorum genome provides insights into omnivorousness and mesophyll feeding.</title>
        <authorList>
            <person name="Liu Y."/>
            <person name="Liu H."/>
            <person name="Wang H."/>
            <person name="Huang T."/>
            <person name="Liu B."/>
            <person name="Yang B."/>
            <person name="Yin L."/>
            <person name="Li B."/>
            <person name="Zhang Y."/>
            <person name="Zhang S."/>
            <person name="Jiang F."/>
            <person name="Zhang X."/>
            <person name="Ren Y."/>
            <person name="Wang B."/>
            <person name="Wang S."/>
            <person name="Lu Y."/>
            <person name="Wu K."/>
            <person name="Fan W."/>
            <person name="Wang G."/>
        </authorList>
    </citation>
    <scope>NUCLEOTIDE SEQUENCE</scope>
    <source>
        <strain evidence="2">12Hb</strain>
    </source>
</reference>
<feature type="region of interest" description="Disordered" evidence="1">
    <location>
        <begin position="46"/>
        <end position="66"/>
    </location>
</feature>
<dbReference type="AlphaFoldDB" id="A0A8S9Y2Y5"/>